<reference evidence="2 3" key="1">
    <citation type="submission" date="2013-11" db="EMBL/GenBank/DDBJ databases">
        <title>Opisthorchis viverrini - life in the bile duct.</title>
        <authorList>
            <person name="Young N.D."/>
            <person name="Nagarajan N."/>
            <person name="Lin S.J."/>
            <person name="Korhonen P.K."/>
            <person name="Jex A.R."/>
            <person name="Hall R.S."/>
            <person name="Safavi-Hemami H."/>
            <person name="Kaewkong W."/>
            <person name="Bertrand D."/>
            <person name="Gao S."/>
            <person name="Seet Q."/>
            <person name="Wongkham S."/>
            <person name="Teh B.T."/>
            <person name="Wongkham C."/>
            <person name="Intapan P.M."/>
            <person name="Maleewong W."/>
            <person name="Yang X."/>
            <person name="Hu M."/>
            <person name="Wang Z."/>
            <person name="Hofmann A."/>
            <person name="Sternberg P.W."/>
            <person name="Tan P."/>
            <person name="Wang J."/>
            <person name="Gasser R.B."/>
        </authorList>
    </citation>
    <scope>NUCLEOTIDE SEQUENCE [LARGE SCALE GENOMIC DNA]</scope>
</reference>
<dbReference type="GeneID" id="20322419"/>
<evidence type="ECO:0000313" key="3">
    <source>
        <dbReference type="Proteomes" id="UP000054324"/>
    </source>
</evidence>
<feature type="region of interest" description="Disordered" evidence="1">
    <location>
        <begin position="21"/>
        <end position="55"/>
    </location>
</feature>
<gene>
    <name evidence="2" type="ORF">T265_08240</name>
</gene>
<evidence type="ECO:0000256" key="1">
    <source>
        <dbReference type="SAM" id="MobiDB-lite"/>
    </source>
</evidence>
<protein>
    <submittedName>
        <fullName evidence="2">Uncharacterized protein</fullName>
    </submittedName>
</protein>
<proteinExistence type="predicted"/>
<feature type="compositionally biased region" description="Acidic residues" evidence="1">
    <location>
        <begin position="105"/>
        <end position="128"/>
    </location>
</feature>
<dbReference type="OrthoDB" id="6921389at2759"/>
<feature type="region of interest" description="Disordered" evidence="1">
    <location>
        <begin position="95"/>
        <end position="133"/>
    </location>
</feature>
<dbReference type="RefSeq" id="XP_009172251.1">
    <property type="nucleotide sequence ID" value="XM_009173987.1"/>
</dbReference>
<dbReference type="AlphaFoldDB" id="A0A074ZKV5"/>
<feature type="compositionally biased region" description="Basic and acidic residues" evidence="1">
    <location>
        <begin position="32"/>
        <end position="43"/>
    </location>
</feature>
<dbReference type="EMBL" id="KL596827">
    <property type="protein sequence ID" value="KER23995.1"/>
    <property type="molecule type" value="Genomic_DNA"/>
</dbReference>
<feature type="region of interest" description="Disordered" evidence="1">
    <location>
        <begin position="166"/>
        <end position="185"/>
    </location>
</feature>
<organism evidence="2 3">
    <name type="scientific">Opisthorchis viverrini</name>
    <name type="common">Southeast Asian liver fluke</name>
    <dbReference type="NCBI Taxonomy" id="6198"/>
    <lineage>
        <taxon>Eukaryota</taxon>
        <taxon>Metazoa</taxon>
        <taxon>Spiralia</taxon>
        <taxon>Lophotrochozoa</taxon>
        <taxon>Platyhelminthes</taxon>
        <taxon>Trematoda</taxon>
        <taxon>Digenea</taxon>
        <taxon>Opisthorchiida</taxon>
        <taxon>Opisthorchiata</taxon>
        <taxon>Opisthorchiidae</taxon>
        <taxon>Opisthorchis</taxon>
    </lineage>
</organism>
<feature type="region of interest" description="Disordered" evidence="1">
    <location>
        <begin position="263"/>
        <end position="283"/>
    </location>
</feature>
<feature type="compositionally biased region" description="Acidic residues" evidence="1">
    <location>
        <begin position="21"/>
        <end position="31"/>
    </location>
</feature>
<dbReference type="KEGG" id="ovi:T265_08240"/>
<dbReference type="Proteomes" id="UP000054324">
    <property type="component" value="Unassembled WGS sequence"/>
</dbReference>
<keyword evidence="3" id="KW-1185">Reference proteome</keyword>
<accession>A0A074ZKV5</accession>
<name>A0A074ZKV5_OPIVI</name>
<sequence>MTVPEEVPTLSFPFRCCIAVDDDDNDDDDVDDVRARPDRRKSTCADSDASPRSPSFRHVRKVDALYVLSRQYSCVRSSLSSPYRVVWQAQCRRNPIARPPHNTTDDDDDDDDGADGDDDENNAEQGEEQEPRAQIKKVELLHDGVNFISCSTLSVPNCHATRSKHEGWDTARLPKPRHRGSREAEVGFEPRTFRPVNLRSNHLGHLAPYRWNAFHHNQVFVIRLLNALGSGHCSAFLSSLHAIVNKSLPFCVCPSRATEKQCVRQSSSQRLETPESLMTDPKK</sequence>
<evidence type="ECO:0000313" key="2">
    <source>
        <dbReference type="EMBL" id="KER23995.1"/>
    </source>
</evidence>
<dbReference type="CTD" id="20322419"/>